<feature type="transmembrane region" description="Helical" evidence="7">
    <location>
        <begin position="51"/>
        <end position="68"/>
    </location>
</feature>
<evidence type="ECO:0000256" key="6">
    <source>
        <dbReference type="ARBA" id="ARBA00023136"/>
    </source>
</evidence>
<keyword evidence="4 7" id="KW-0812">Transmembrane</keyword>
<dbReference type="OrthoDB" id="9814956at2"/>
<dbReference type="GO" id="GO:0005886">
    <property type="term" value="C:plasma membrane"/>
    <property type="evidence" value="ECO:0007669"/>
    <property type="project" value="UniProtKB-SubCell"/>
</dbReference>
<feature type="transmembrane region" description="Helical" evidence="7">
    <location>
        <begin position="266"/>
        <end position="283"/>
    </location>
</feature>
<feature type="domain" description="Acyltransferase 3" evidence="8">
    <location>
        <begin position="9"/>
        <end position="311"/>
    </location>
</feature>
<accession>A0A4R6R7J3</accession>
<comment type="caution">
    <text evidence="9">The sequence shown here is derived from an EMBL/GenBank/DDBJ whole genome shotgun (WGS) entry which is preliminary data.</text>
</comment>
<dbReference type="PANTHER" id="PTHR40074:SF4">
    <property type="entry name" value="INNER MEMBRANE PROTEIN YCFT"/>
    <property type="match status" value="1"/>
</dbReference>
<evidence type="ECO:0000256" key="4">
    <source>
        <dbReference type="ARBA" id="ARBA00022692"/>
    </source>
</evidence>
<feature type="transmembrane region" description="Helical" evidence="7">
    <location>
        <begin position="80"/>
        <end position="97"/>
    </location>
</feature>
<evidence type="ECO:0000256" key="5">
    <source>
        <dbReference type="ARBA" id="ARBA00022989"/>
    </source>
</evidence>
<gene>
    <name evidence="9" type="ORF">EDD54_4211</name>
</gene>
<comment type="similarity">
    <text evidence="2">Belongs to the acyltransferase 3 family.</text>
</comment>
<dbReference type="PANTHER" id="PTHR40074">
    <property type="entry name" value="O-ACETYLTRANSFERASE WECH"/>
    <property type="match status" value="1"/>
</dbReference>
<organism evidence="9 10">
    <name type="scientific">Oharaeibacter diazotrophicus</name>
    <dbReference type="NCBI Taxonomy" id="1920512"/>
    <lineage>
        <taxon>Bacteria</taxon>
        <taxon>Pseudomonadati</taxon>
        <taxon>Pseudomonadota</taxon>
        <taxon>Alphaproteobacteria</taxon>
        <taxon>Hyphomicrobiales</taxon>
        <taxon>Pleomorphomonadaceae</taxon>
        <taxon>Oharaeibacter</taxon>
    </lineage>
</organism>
<keyword evidence="6 7" id="KW-0472">Membrane</keyword>
<dbReference type="Pfam" id="PF01757">
    <property type="entry name" value="Acyl_transf_3"/>
    <property type="match status" value="1"/>
</dbReference>
<evidence type="ECO:0000259" key="8">
    <source>
        <dbReference type="Pfam" id="PF01757"/>
    </source>
</evidence>
<dbReference type="AlphaFoldDB" id="A0A4R6R7J3"/>
<evidence type="ECO:0000256" key="7">
    <source>
        <dbReference type="SAM" id="Phobius"/>
    </source>
</evidence>
<evidence type="ECO:0000313" key="9">
    <source>
        <dbReference type="EMBL" id="TDP81950.1"/>
    </source>
</evidence>
<evidence type="ECO:0000256" key="3">
    <source>
        <dbReference type="ARBA" id="ARBA00022475"/>
    </source>
</evidence>
<sequence length="344" mass="37596">MSHASERVDWIDTAKAICIVFVVMMHSTLGVEKAAGATGFMTHVVEFAKPFRMPDFFLVAGLFLGKAIRRDWRTFLDRRVVHFFYFYVVWLVVQFAFKAPGMVADDGVAETLRLFATSLFLEPFGTLWFIWILPFFALAVRLTRTVPVWAMLALAAAAEIAPVETGWVAIDETAARFVYFYAGYAFAPTIFRLAAGAAVRPALGLGYLAAWAAVNGTAVHFGWASLPGVSLVLGALGAMAIVTVSSLIASLPTIVPPFRFVGENSLVVYLGFFLPMVVTREALLRTGVIADIGWISLITTVTAVVVPFLMWRAALAVGATFLYERPAFARVDRPRRVAAVAPAE</sequence>
<proteinExistence type="inferred from homology"/>
<feature type="transmembrane region" description="Helical" evidence="7">
    <location>
        <begin position="146"/>
        <end position="170"/>
    </location>
</feature>
<feature type="transmembrane region" description="Helical" evidence="7">
    <location>
        <begin position="295"/>
        <end position="323"/>
    </location>
</feature>
<reference evidence="9 10" key="1">
    <citation type="submission" date="2019-03" db="EMBL/GenBank/DDBJ databases">
        <title>Genomic Encyclopedia of Type Strains, Phase IV (KMG-IV): sequencing the most valuable type-strain genomes for metagenomic binning, comparative biology and taxonomic classification.</title>
        <authorList>
            <person name="Goeker M."/>
        </authorList>
    </citation>
    <scope>NUCLEOTIDE SEQUENCE [LARGE SCALE GENOMIC DNA]</scope>
    <source>
        <strain evidence="9 10">DSM 102969</strain>
    </source>
</reference>
<keyword evidence="5 7" id="KW-1133">Transmembrane helix</keyword>
<dbReference type="RefSeq" id="WP_126540534.1">
    <property type="nucleotide sequence ID" value="NZ_BSPM01000002.1"/>
</dbReference>
<feature type="transmembrane region" description="Helical" evidence="7">
    <location>
        <begin position="202"/>
        <end position="223"/>
    </location>
</feature>
<feature type="transmembrane region" description="Helical" evidence="7">
    <location>
        <begin position="12"/>
        <end position="31"/>
    </location>
</feature>
<keyword evidence="3" id="KW-1003">Cell membrane</keyword>
<dbReference type="GO" id="GO:0016413">
    <property type="term" value="F:O-acetyltransferase activity"/>
    <property type="evidence" value="ECO:0007669"/>
    <property type="project" value="TreeGrafter"/>
</dbReference>
<dbReference type="Proteomes" id="UP000294547">
    <property type="component" value="Unassembled WGS sequence"/>
</dbReference>
<feature type="transmembrane region" description="Helical" evidence="7">
    <location>
        <begin position="117"/>
        <end position="139"/>
    </location>
</feature>
<evidence type="ECO:0000313" key="10">
    <source>
        <dbReference type="Proteomes" id="UP000294547"/>
    </source>
</evidence>
<dbReference type="EMBL" id="SNXY01000011">
    <property type="protein sequence ID" value="TDP81950.1"/>
    <property type="molecule type" value="Genomic_DNA"/>
</dbReference>
<evidence type="ECO:0000256" key="1">
    <source>
        <dbReference type="ARBA" id="ARBA00004651"/>
    </source>
</evidence>
<evidence type="ECO:0000256" key="2">
    <source>
        <dbReference type="ARBA" id="ARBA00007400"/>
    </source>
</evidence>
<dbReference type="GO" id="GO:0009246">
    <property type="term" value="P:enterobacterial common antigen biosynthetic process"/>
    <property type="evidence" value="ECO:0007669"/>
    <property type="project" value="TreeGrafter"/>
</dbReference>
<name>A0A4R6R7J3_9HYPH</name>
<comment type="subcellular location">
    <subcellularLocation>
        <location evidence="1">Cell membrane</location>
        <topology evidence="1">Multi-pass membrane protein</topology>
    </subcellularLocation>
</comment>
<protein>
    <submittedName>
        <fullName evidence="9">Putative membrane protein YcfT</fullName>
    </submittedName>
</protein>
<feature type="transmembrane region" description="Helical" evidence="7">
    <location>
        <begin position="176"/>
        <end position="195"/>
    </location>
</feature>
<dbReference type="InterPro" id="IPR002656">
    <property type="entry name" value="Acyl_transf_3_dom"/>
</dbReference>
<keyword evidence="10" id="KW-1185">Reference proteome</keyword>
<feature type="transmembrane region" description="Helical" evidence="7">
    <location>
        <begin position="229"/>
        <end position="254"/>
    </location>
</feature>